<feature type="transmembrane region" description="Helical" evidence="1">
    <location>
        <begin position="147"/>
        <end position="165"/>
    </location>
</feature>
<dbReference type="EMBL" id="JAUSUG010000032">
    <property type="protein sequence ID" value="MDQ0257714.1"/>
    <property type="molecule type" value="Genomic_DNA"/>
</dbReference>
<feature type="domain" description="Stage V sporulation protein AA" evidence="2">
    <location>
        <begin position="3"/>
        <end position="90"/>
    </location>
</feature>
<keyword evidence="1" id="KW-1133">Transmembrane helix</keyword>
<reference evidence="3 4" key="1">
    <citation type="submission" date="2023-07" db="EMBL/GenBank/DDBJ databases">
        <title>Genomic Encyclopedia of Type Strains, Phase IV (KMG-IV): sequencing the most valuable type-strain genomes for metagenomic binning, comparative biology and taxonomic classification.</title>
        <authorList>
            <person name="Goeker M."/>
        </authorList>
    </citation>
    <scope>NUCLEOTIDE SEQUENCE [LARGE SCALE GENOMIC DNA]</scope>
    <source>
        <strain evidence="3 4">DSM 9768</strain>
    </source>
</reference>
<proteinExistence type="predicted"/>
<keyword evidence="1" id="KW-0812">Transmembrane</keyword>
<accession>A0ABU0A2K1</accession>
<evidence type="ECO:0000313" key="4">
    <source>
        <dbReference type="Proteomes" id="UP001230005"/>
    </source>
</evidence>
<keyword evidence="1" id="KW-0472">Membrane</keyword>
<name>A0ABU0A2K1_9BACI</name>
<dbReference type="InterPro" id="IPR038548">
    <property type="entry name" value="SporV_AA_N_sf"/>
</dbReference>
<feature type="transmembrane region" description="Helical" evidence="1">
    <location>
        <begin position="97"/>
        <end position="117"/>
    </location>
</feature>
<dbReference type="RefSeq" id="WP_307331877.1">
    <property type="nucleotide sequence ID" value="NZ_JAUSUG010000032.1"/>
</dbReference>
<evidence type="ECO:0000259" key="2">
    <source>
        <dbReference type="Pfam" id="PF12164"/>
    </source>
</evidence>
<keyword evidence="4" id="KW-1185">Reference proteome</keyword>
<evidence type="ECO:0000313" key="3">
    <source>
        <dbReference type="EMBL" id="MDQ0257714.1"/>
    </source>
</evidence>
<sequence length="204" mass="23769">MDKRIYFRLKSRHWGMPNETVYLKDIAQIISVGIEAESVKNLPICTLTVEDKILKVIDSMMVVRIIQEYSQGVDIQVIGPTQTVIYLEQKVKPFRPILFLLVWLLLFIGAGLAIMNFHEDVSMREVHVKISEVITGAETEHPLWLQIPYSLGLGLGMVLFFNHVFRKRIMEEPSPMEVEMFNYEENMDRYVSVYENDAWKDRDG</sequence>
<protein>
    <submittedName>
        <fullName evidence="3">Stage V sporulation protein AA</fullName>
    </submittedName>
</protein>
<organism evidence="3 4">
    <name type="scientific">Evansella vedderi</name>
    <dbReference type="NCBI Taxonomy" id="38282"/>
    <lineage>
        <taxon>Bacteria</taxon>
        <taxon>Bacillati</taxon>
        <taxon>Bacillota</taxon>
        <taxon>Bacilli</taxon>
        <taxon>Bacillales</taxon>
        <taxon>Bacillaceae</taxon>
        <taxon>Evansella</taxon>
    </lineage>
</organism>
<evidence type="ECO:0000256" key="1">
    <source>
        <dbReference type="SAM" id="Phobius"/>
    </source>
</evidence>
<comment type="caution">
    <text evidence="3">The sequence shown here is derived from an EMBL/GenBank/DDBJ whole genome shotgun (WGS) entry which is preliminary data.</text>
</comment>
<dbReference type="InterPro" id="IPR021997">
    <property type="entry name" value="SporV_AA"/>
</dbReference>
<dbReference type="Proteomes" id="UP001230005">
    <property type="component" value="Unassembled WGS sequence"/>
</dbReference>
<dbReference type="Gene3D" id="2.60.480.10">
    <property type="entry name" value="eubacterium ventriosum atcc domain"/>
    <property type="match status" value="1"/>
</dbReference>
<gene>
    <name evidence="3" type="ORF">J2S74_005176</name>
</gene>
<dbReference type="Pfam" id="PF12164">
    <property type="entry name" value="SporV_AA"/>
    <property type="match status" value="1"/>
</dbReference>